<evidence type="ECO:0000313" key="4">
    <source>
        <dbReference type="Proteomes" id="UP000435112"/>
    </source>
</evidence>
<feature type="region of interest" description="Disordered" evidence="1">
    <location>
        <begin position="87"/>
        <end position="106"/>
    </location>
</feature>
<dbReference type="AlphaFoldDB" id="A0A6A3LRU7"/>
<proteinExistence type="predicted"/>
<gene>
    <name evidence="3" type="ORF">PR002_g12431</name>
</gene>
<accession>A0A6A3LRU7</accession>
<evidence type="ECO:0000256" key="2">
    <source>
        <dbReference type="SAM" id="SignalP"/>
    </source>
</evidence>
<dbReference type="Proteomes" id="UP000435112">
    <property type="component" value="Unassembled WGS sequence"/>
</dbReference>
<name>A0A6A3LRU7_9STRA</name>
<sequence>MYCFIFSFAFRYALFTSPCQIFHPSPRARATTNLKLDSRATGENVSLKSKPGFCLNPLATVRARNRTMYPSSSTLGLNTHFVSSRFAPSGSSSIGDSTPFLISART</sequence>
<keyword evidence="2" id="KW-0732">Signal</keyword>
<dbReference type="EMBL" id="QXFU01000781">
    <property type="protein sequence ID" value="KAE9020817.1"/>
    <property type="molecule type" value="Genomic_DNA"/>
</dbReference>
<comment type="caution">
    <text evidence="3">The sequence shown here is derived from an EMBL/GenBank/DDBJ whole genome shotgun (WGS) entry which is preliminary data.</text>
</comment>
<reference evidence="3 4" key="1">
    <citation type="submission" date="2018-09" db="EMBL/GenBank/DDBJ databases">
        <title>Genomic investigation of the strawberry pathogen Phytophthora fragariae indicates pathogenicity is determined by transcriptional variation in three key races.</title>
        <authorList>
            <person name="Adams T.M."/>
            <person name="Armitage A.D."/>
            <person name="Sobczyk M.K."/>
            <person name="Bates H.J."/>
            <person name="Dunwell J.M."/>
            <person name="Nellist C.F."/>
            <person name="Harrison R.J."/>
        </authorList>
    </citation>
    <scope>NUCLEOTIDE SEQUENCE [LARGE SCALE GENOMIC DNA]</scope>
    <source>
        <strain evidence="3 4">SCRP324</strain>
    </source>
</reference>
<organism evidence="3 4">
    <name type="scientific">Phytophthora rubi</name>
    <dbReference type="NCBI Taxonomy" id="129364"/>
    <lineage>
        <taxon>Eukaryota</taxon>
        <taxon>Sar</taxon>
        <taxon>Stramenopiles</taxon>
        <taxon>Oomycota</taxon>
        <taxon>Peronosporomycetes</taxon>
        <taxon>Peronosporales</taxon>
        <taxon>Peronosporaceae</taxon>
        <taxon>Phytophthora</taxon>
    </lineage>
</organism>
<feature type="signal peptide" evidence="2">
    <location>
        <begin position="1"/>
        <end position="15"/>
    </location>
</feature>
<protein>
    <recommendedName>
        <fullName evidence="5">Secreted protein</fullName>
    </recommendedName>
</protein>
<evidence type="ECO:0008006" key="5">
    <source>
        <dbReference type="Google" id="ProtNLM"/>
    </source>
</evidence>
<evidence type="ECO:0000256" key="1">
    <source>
        <dbReference type="SAM" id="MobiDB-lite"/>
    </source>
</evidence>
<feature type="chain" id="PRO_5025351698" description="Secreted protein" evidence="2">
    <location>
        <begin position="16"/>
        <end position="106"/>
    </location>
</feature>
<evidence type="ECO:0000313" key="3">
    <source>
        <dbReference type="EMBL" id="KAE9020817.1"/>
    </source>
</evidence>